<proteinExistence type="predicted"/>
<dbReference type="Pfam" id="PF00817">
    <property type="entry name" value="IMS"/>
    <property type="match status" value="1"/>
</dbReference>
<dbReference type="GO" id="GO:0005634">
    <property type="term" value="C:nucleus"/>
    <property type="evidence" value="ECO:0007669"/>
    <property type="project" value="TreeGrafter"/>
</dbReference>
<accession>A0A8D0KZ93</accession>
<dbReference type="GO" id="GO:0006281">
    <property type="term" value="P:DNA repair"/>
    <property type="evidence" value="ECO:0007669"/>
    <property type="project" value="InterPro"/>
</dbReference>
<feature type="domain" description="UmuC" evidence="1">
    <location>
        <begin position="104"/>
        <end position="135"/>
    </location>
</feature>
<sequence>MDNTEKVGDSSCNDGVLLRMGLNDNKAGMQGLDKEKINKIIMEATKGSRFYENELKKDQQVNQRIEKMMQLKEKITKQQLLKAQLQVDKLVIELEQSRNLSSTIVHIDMDAFYAAVEMRDCPELKEKPVAVGSMSMLVRPNVKLLHKSVT</sequence>
<organism evidence="2 3">
    <name type="scientific">Strix occidentalis caurina</name>
    <name type="common">northern spotted owl</name>
    <dbReference type="NCBI Taxonomy" id="311401"/>
    <lineage>
        <taxon>Eukaryota</taxon>
        <taxon>Metazoa</taxon>
        <taxon>Chordata</taxon>
        <taxon>Craniata</taxon>
        <taxon>Vertebrata</taxon>
        <taxon>Euteleostomi</taxon>
        <taxon>Archelosauria</taxon>
        <taxon>Archosauria</taxon>
        <taxon>Dinosauria</taxon>
        <taxon>Saurischia</taxon>
        <taxon>Theropoda</taxon>
        <taxon>Coelurosauria</taxon>
        <taxon>Aves</taxon>
        <taxon>Neognathae</taxon>
        <taxon>Neoaves</taxon>
        <taxon>Telluraves</taxon>
        <taxon>Strigiformes</taxon>
        <taxon>Strigidae</taxon>
        <taxon>Strix</taxon>
    </lineage>
</organism>
<dbReference type="Proteomes" id="UP000694551">
    <property type="component" value="Unplaced"/>
</dbReference>
<evidence type="ECO:0000313" key="3">
    <source>
        <dbReference type="Proteomes" id="UP000694551"/>
    </source>
</evidence>
<reference evidence="2" key="2">
    <citation type="submission" date="2025-09" db="UniProtKB">
        <authorList>
            <consortium name="Ensembl"/>
        </authorList>
    </citation>
    <scope>IDENTIFICATION</scope>
</reference>
<evidence type="ECO:0000313" key="2">
    <source>
        <dbReference type="Ensembl" id="ENSSOCP00000020677.1"/>
    </source>
</evidence>
<dbReference type="FunFam" id="1.10.150.810:FF:000002">
    <property type="entry name" value="Polymerase (DNA directed) kappa"/>
    <property type="match status" value="1"/>
</dbReference>
<dbReference type="InterPro" id="IPR001126">
    <property type="entry name" value="UmuC"/>
</dbReference>
<name>A0A8D0KZ93_STROC</name>
<evidence type="ECO:0000259" key="1">
    <source>
        <dbReference type="PROSITE" id="PS50173"/>
    </source>
</evidence>
<dbReference type="Gene3D" id="1.10.150.810">
    <property type="match status" value="1"/>
</dbReference>
<dbReference type="PANTHER" id="PTHR11076:SF33">
    <property type="entry name" value="DNA POLYMERASE KAPPA"/>
    <property type="match status" value="1"/>
</dbReference>
<dbReference type="GO" id="GO:0042276">
    <property type="term" value="P:error-prone translesion synthesis"/>
    <property type="evidence" value="ECO:0007669"/>
    <property type="project" value="TreeGrafter"/>
</dbReference>
<dbReference type="InterPro" id="IPR043502">
    <property type="entry name" value="DNA/RNA_pol_sf"/>
</dbReference>
<protein>
    <recommendedName>
        <fullName evidence="1">UmuC domain-containing protein</fullName>
    </recommendedName>
</protein>
<dbReference type="GO" id="GO:0003887">
    <property type="term" value="F:DNA-directed DNA polymerase activity"/>
    <property type="evidence" value="ECO:0007669"/>
    <property type="project" value="TreeGrafter"/>
</dbReference>
<dbReference type="InterPro" id="IPR050116">
    <property type="entry name" value="DNA_polymerase-Y"/>
</dbReference>
<keyword evidence="3" id="KW-1185">Reference proteome</keyword>
<dbReference type="AlphaFoldDB" id="A0A8D0KZ93"/>
<dbReference type="SUPFAM" id="SSF56672">
    <property type="entry name" value="DNA/RNA polymerases"/>
    <property type="match status" value="1"/>
</dbReference>
<dbReference type="PROSITE" id="PS50173">
    <property type="entry name" value="UMUC"/>
    <property type="match status" value="1"/>
</dbReference>
<dbReference type="Ensembl" id="ENSSOCT00000021196.1">
    <property type="protein sequence ID" value="ENSSOCP00000020677.1"/>
    <property type="gene ID" value="ENSSOCG00000015460.1"/>
</dbReference>
<dbReference type="PANTHER" id="PTHR11076">
    <property type="entry name" value="DNA REPAIR POLYMERASE UMUC / TRANSFERASE FAMILY MEMBER"/>
    <property type="match status" value="1"/>
</dbReference>
<reference evidence="2" key="1">
    <citation type="submission" date="2025-08" db="UniProtKB">
        <authorList>
            <consortium name="Ensembl"/>
        </authorList>
    </citation>
    <scope>IDENTIFICATION</scope>
</reference>